<dbReference type="EMBL" id="JBHSWD010000002">
    <property type="protein sequence ID" value="MFC6592649.1"/>
    <property type="molecule type" value="Genomic_DNA"/>
</dbReference>
<organism evidence="7 8">
    <name type="scientific">Deinococcus lacus</name>
    <dbReference type="NCBI Taxonomy" id="392561"/>
    <lineage>
        <taxon>Bacteria</taxon>
        <taxon>Thermotogati</taxon>
        <taxon>Deinococcota</taxon>
        <taxon>Deinococci</taxon>
        <taxon>Deinococcales</taxon>
        <taxon>Deinococcaceae</taxon>
        <taxon>Deinococcus</taxon>
    </lineage>
</organism>
<dbReference type="Gene3D" id="3.20.20.70">
    <property type="entry name" value="Aldolase class I"/>
    <property type="match status" value="1"/>
</dbReference>
<evidence type="ECO:0000256" key="1">
    <source>
        <dbReference type="ARBA" id="ARBA00001966"/>
    </source>
</evidence>
<dbReference type="InterPro" id="IPR051198">
    <property type="entry name" value="BchE-like"/>
</dbReference>
<evidence type="ECO:0000256" key="2">
    <source>
        <dbReference type="ARBA" id="ARBA00022691"/>
    </source>
</evidence>
<keyword evidence="4" id="KW-0408">Iron</keyword>
<dbReference type="PANTHER" id="PTHR43409">
    <property type="entry name" value="ANAEROBIC MAGNESIUM-PROTOPORPHYRIN IX MONOMETHYL ESTER CYCLASE-RELATED"/>
    <property type="match status" value="1"/>
</dbReference>
<proteinExistence type="predicted"/>
<dbReference type="PROSITE" id="PS51918">
    <property type="entry name" value="RADICAL_SAM"/>
    <property type="match status" value="1"/>
</dbReference>
<name>A0ABW1YEE1_9DEIO</name>
<dbReference type="SFLD" id="SFLDG01095">
    <property type="entry name" value="Uncharacterised_Radical_SAM_Su"/>
    <property type="match status" value="1"/>
</dbReference>
<comment type="cofactor">
    <cofactor evidence="1">
        <name>[4Fe-4S] cluster</name>
        <dbReference type="ChEBI" id="CHEBI:49883"/>
    </cofactor>
</comment>
<evidence type="ECO:0000256" key="5">
    <source>
        <dbReference type="ARBA" id="ARBA00023014"/>
    </source>
</evidence>
<dbReference type="RefSeq" id="WP_380083770.1">
    <property type="nucleotide sequence ID" value="NZ_JBHSWD010000002.1"/>
</dbReference>
<dbReference type="InterPro" id="IPR006638">
    <property type="entry name" value="Elp3/MiaA/NifB-like_rSAM"/>
</dbReference>
<evidence type="ECO:0000256" key="4">
    <source>
        <dbReference type="ARBA" id="ARBA00023004"/>
    </source>
</evidence>
<evidence type="ECO:0000313" key="7">
    <source>
        <dbReference type="EMBL" id="MFC6592649.1"/>
    </source>
</evidence>
<dbReference type="InterPro" id="IPR007197">
    <property type="entry name" value="rSAM"/>
</dbReference>
<keyword evidence="5" id="KW-0411">Iron-sulfur</keyword>
<evidence type="ECO:0000259" key="6">
    <source>
        <dbReference type="PROSITE" id="PS51918"/>
    </source>
</evidence>
<dbReference type="SUPFAM" id="SSF102114">
    <property type="entry name" value="Radical SAM enzymes"/>
    <property type="match status" value="1"/>
</dbReference>
<gene>
    <name evidence="7" type="ORF">ACFP81_12040</name>
</gene>
<dbReference type="PANTHER" id="PTHR43409:SF4">
    <property type="entry name" value="RADICAL SAM SUPERFAMILY PROTEIN"/>
    <property type="match status" value="1"/>
</dbReference>
<comment type="caution">
    <text evidence="7">The sequence shown here is derived from an EMBL/GenBank/DDBJ whole genome shotgun (WGS) entry which is preliminary data.</text>
</comment>
<keyword evidence="3" id="KW-0479">Metal-binding</keyword>
<dbReference type="Pfam" id="PF04055">
    <property type="entry name" value="Radical_SAM"/>
    <property type="match status" value="1"/>
</dbReference>
<dbReference type="CDD" id="cd01335">
    <property type="entry name" value="Radical_SAM"/>
    <property type="match status" value="1"/>
</dbReference>
<dbReference type="InterPro" id="IPR013785">
    <property type="entry name" value="Aldolase_TIM"/>
</dbReference>
<evidence type="ECO:0000313" key="8">
    <source>
        <dbReference type="Proteomes" id="UP001596297"/>
    </source>
</evidence>
<feature type="domain" description="Radical SAM core" evidence="6">
    <location>
        <begin position="3"/>
        <end position="242"/>
    </location>
</feature>
<keyword evidence="2" id="KW-0949">S-adenosyl-L-methionine</keyword>
<reference evidence="8" key="1">
    <citation type="journal article" date="2019" name="Int. J. Syst. Evol. Microbiol.">
        <title>The Global Catalogue of Microorganisms (GCM) 10K type strain sequencing project: providing services to taxonomists for standard genome sequencing and annotation.</title>
        <authorList>
            <consortium name="The Broad Institute Genomics Platform"/>
            <consortium name="The Broad Institute Genome Sequencing Center for Infectious Disease"/>
            <person name="Wu L."/>
            <person name="Ma J."/>
        </authorList>
    </citation>
    <scope>NUCLEOTIDE SEQUENCE [LARGE SCALE GENOMIC DNA]</scope>
    <source>
        <strain evidence="8">CGMCC 1.15772</strain>
    </source>
</reference>
<protein>
    <submittedName>
        <fullName evidence="7">Radical SAM protein</fullName>
    </submittedName>
</protein>
<dbReference type="SFLD" id="SFLDS00029">
    <property type="entry name" value="Radical_SAM"/>
    <property type="match status" value="1"/>
</dbReference>
<dbReference type="SFLD" id="SFLDG01082">
    <property type="entry name" value="B12-binding_domain_containing"/>
    <property type="match status" value="1"/>
</dbReference>
<dbReference type="Proteomes" id="UP001596297">
    <property type="component" value="Unassembled WGS sequence"/>
</dbReference>
<dbReference type="SMART" id="SM00729">
    <property type="entry name" value="Elp3"/>
    <property type="match status" value="1"/>
</dbReference>
<evidence type="ECO:0000256" key="3">
    <source>
        <dbReference type="ARBA" id="ARBA00022723"/>
    </source>
</evidence>
<keyword evidence="8" id="KW-1185">Reference proteome</keyword>
<dbReference type="InterPro" id="IPR058240">
    <property type="entry name" value="rSAM_sf"/>
</dbReference>
<accession>A0ABW1YEE1</accession>
<sequence>MPPDQYFSVVVQLTRGCSWNRCTFCNFYADQAFGVMEETAFVQHLEAVSALLGRGAALRPTLFLGGGNALMLSNRRLLALLRRARQVFGDRPAAGFVDVAAGAKKSLADWQALRAEGVERVYLGLETGHDPLLAWLGKPGSRAESLKLAHTLRAAGLSVNPIVMVGVGGEAYAADHEAQTAELLRELPLEAGDLAYLSPFVPHPGSEYTRRAEAAGLRPLTQEALDAQYQALATAARRPGVRAARYDIGEFLY</sequence>